<evidence type="ECO:0000256" key="3">
    <source>
        <dbReference type="ARBA" id="ARBA00022729"/>
    </source>
</evidence>
<feature type="domain" description="Leucine-binding protein" evidence="6">
    <location>
        <begin position="52"/>
        <end position="394"/>
    </location>
</feature>
<dbReference type="PROSITE" id="PS51257">
    <property type="entry name" value="PROKAR_LIPOPROTEIN"/>
    <property type="match status" value="1"/>
</dbReference>
<dbReference type="PANTHER" id="PTHR30483">
    <property type="entry name" value="LEUCINE-SPECIFIC-BINDING PROTEIN"/>
    <property type="match status" value="1"/>
</dbReference>
<name>A0A1I0IE07_9FIRM</name>
<gene>
    <name evidence="7" type="ORF">SAMN05216313_12078</name>
</gene>
<keyword evidence="3 5" id="KW-0732">Signal</keyword>
<dbReference type="Gene3D" id="3.40.50.2300">
    <property type="match status" value="2"/>
</dbReference>
<dbReference type="InterPro" id="IPR028081">
    <property type="entry name" value="Leu-bd"/>
</dbReference>
<dbReference type="SUPFAM" id="SSF53822">
    <property type="entry name" value="Periplasmic binding protein-like I"/>
    <property type="match status" value="1"/>
</dbReference>
<protein>
    <submittedName>
        <fullName evidence="7">L-leucine-binding protein /L-isoleucine-binding protein /L-valine-binding protein</fullName>
    </submittedName>
</protein>
<dbReference type="PRINTS" id="PR00337">
    <property type="entry name" value="LEUILEVALBP"/>
</dbReference>
<evidence type="ECO:0000313" key="8">
    <source>
        <dbReference type="Proteomes" id="UP000198508"/>
    </source>
</evidence>
<dbReference type="InterPro" id="IPR000709">
    <property type="entry name" value="Leu_Ile_Val-bd"/>
</dbReference>
<keyword evidence="4" id="KW-0029">Amino-acid transport</keyword>
<dbReference type="InterPro" id="IPR028082">
    <property type="entry name" value="Peripla_BP_I"/>
</dbReference>
<dbReference type="CDD" id="cd06349">
    <property type="entry name" value="PBP1_ABC_HAAT-like"/>
    <property type="match status" value="1"/>
</dbReference>
<dbReference type="GO" id="GO:0006865">
    <property type="term" value="P:amino acid transport"/>
    <property type="evidence" value="ECO:0007669"/>
    <property type="project" value="UniProtKB-KW"/>
</dbReference>
<feature type="signal peptide" evidence="5">
    <location>
        <begin position="1"/>
        <end position="25"/>
    </location>
</feature>
<evidence type="ECO:0000256" key="2">
    <source>
        <dbReference type="ARBA" id="ARBA00022448"/>
    </source>
</evidence>
<comment type="similarity">
    <text evidence="1">Belongs to the leucine-binding protein family.</text>
</comment>
<organism evidence="7 8">
    <name type="scientific">Enterocloster lavalensis</name>
    <dbReference type="NCBI Taxonomy" id="460384"/>
    <lineage>
        <taxon>Bacteria</taxon>
        <taxon>Bacillati</taxon>
        <taxon>Bacillota</taxon>
        <taxon>Clostridia</taxon>
        <taxon>Lachnospirales</taxon>
        <taxon>Lachnospiraceae</taxon>
        <taxon>Enterocloster</taxon>
    </lineage>
</organism>
<accession>A0A1I0IE07</accession>
<dbReference type="Pfam" id="PF13458">
    <property type="entry name" value="Peripla_BP_6"/>
    <property type="match status" value="1"/>
</dbReference>
<dbReference type="Proteomes" id="UP000198508">
    <property type="component" value="Unassembled WGS sequence"/>
</dbReference>
<dbReference type="AlphaFoldDB" id="A0A1I0IE07"/>
<dbReference type="RefSeq" id="WP_166435047.1">
    <property type="nucleotide sequence ID" value="NZ_FOIM01000020.1"/>
</dbReference>
<evidence type="ECO:0000256" key="4">
    <source>
        <dbReference type="ARBA" id="ARBA00022970"/>
    </source>
</evidence>
<feature type="chain" id="PRO_5011755474" evidence="5">
    <location>
        <begin position="26"/>
        <end position="404"/>
    </location>
</feature>
<dbReference type="STRING" id="460384.SAMN05216313_12078"/>
<evidence type="ECO:0000256" key="5">
    <source>
        <dbReference type="SAM" id="SignalP"/>
    </source>
</evidence>
<evidence type="ECO:0000313" key="7">
    <source>
        <dbReference type="EMBL" id="SET94182.1"/>
    </source>
</evidence>
<proteinExistence type="inferred from homology"/>
<keyword evidence="2" id="KW-0813">Transport</keyword>
<dbReference type="InterPro" id="IPR051010">
    <property type="entry name" value="BCAA_transport"/>
</dbReference>
<keyword evidence="8" id="KW-1185">Reference proteome</keyword>
<evidence type="ECO:0000259" key="6">
    <source>
        <dbReference type="Pfam" id="PF13458"/>
    </source>
</evidence>
<reference evidence="8" key="1">
    <citation type="submission" date="2016-10" db="EMBL/GenBank/DDBJ databases">
        <authorList>
            <person name="Varghese N."/>
            <person name="Submissions S."/>
        </authorList>
    </citation>
    <scope>NUCLEOTIDE SEQUENCE [LARGE SCALE GENOMIC DNA]</scope>
    <source>
        <strain evidence="8">NLAE-zl-G277</strain>
    </source>
</reference>
<dbReference type="EMBL" id="FOIM01000020">
    <property type="protein sequence ID" value="SET94182.1"/>
    <property type="molecule type" value="Genomic_DNA"/>
</dbReference>
<dbReference type="PANTHER" id="PTHR30483:SF6">
    <property type="entry name" value="PERIPLASMIC BINDING PROTEIN OF ABC TRANSPORTER FOR NATURAL AMINO ACIDS"/>
    <property type="match status" value="1"/>
</dbReference>
<sequence length="404" mass="43616">MKKWMGLGIVLFAMTLGACSQKAEAPAEQPAAATEKQEGTSKETEQEAAGEYTIALIAPFTGDNAQYGNAFKTGVTALCNEVNESGGINGAKLNFEVFDDAADAAQSTNMAQIVTGDEKYIAAIGSYSSTCTLAFGSIFDEAQMPVMVPCAGNSTIATEYNYTFQRGMTIPIESALMARYAVQQLDGQRIAFIALNNDAGLQFMENATKAIEDLKAAGTACETVATETFNEGEVRDYSAMVLKIKDANPDVIVVNMGYVECAAILNQARQAGLTDVKWLGNQSMYTEDFTNLVGDAGVGFHVSTGFYAANPDAGVQEFIEQCKAIDGNVPNAYQRNSYECAAMIAQCLKDGAGTRQELYDALVGMEHWDGKTGGNKWINRQSEEEYLILQYQGDGEWKMLELNK</sequence>
<evidence type="ECO:0000256" key="1">
    <source>
        <dbReference type="ARBA" id="ARBA00010062"/>
    </source>
</evidence>